<keyword evidence="3 13" id="KW-0138">CF(0)</keyword>
<feature type="chain" id="PRO_5032415704" description="ATP synthase subunit b" evidence="16">
    <location>
        <begin position="21"/>
        <end position="198"/>
    </location>
</feature>
<feature type="transmembrane region" description="Helical" evidence="13">
    <location>
        <begin position="44"/>
        <end position="63"/>
    </location>
</feature>
<organism evidence="17 18">
    <name type="scientific">Parvularcula dongshanensis</name>
    <dbReference type="NCBI Taxonomy" id="1173995"/>
    <lineage>
        <taxon>Bacteria</taxon>
        <taxon>Pseudomonadati</taxon>
        <taxon>Pseudomonadota</taxon>
        <taxon>Alphaproteobacteria</taxon>
        <taxon>Parvularculales</taxon>
        <taxon>Parvularculaceae</taxon>
        <taxon>Parvularcula</taxon>
    </lineage>
</organism>
<keyword evidence="6 13" id="KW-1133">Transmembrane helix</keyword>
<evidence type="ECO:0000256" key="10">
    <source>
        <dbReference type="ARBA" id="ARBA00025198"/>
    </source>
</evidence>
<dbReference type="InterPro" id="IPR002146">
    <property type="entry name" value="ATP_synth_b/b'su_bac/chlpt"/>
</dbReference>
<dbReference type="GO" id="GO:0046933">
    <property type="term" value="F:proton-transporting ATP synthase activity, rotational mechanism"/>
    <property type="evidence" value="ECO:0007669"/>
    <property type="project" value="UniProtKB-UniRule"/>
</dbReference>
<comment type="subcellular location">
    <subcellularLocation>
        <location evidence="13">Cell membrane</location>
        <topology evidence="13">Single-pass membrane protein</topology>
    </subcellularLocation>
    <subcellularLocation>
        <location evidence="12">Endomembrane system</location>
        <topology evidence="12">Single-pass membrane protein</topology>
    </subcellularLocation>
</comment>
<comment type="similarity">
    <text evidence="1 13 14">Belongs to the ATPase B chain family.</text>
</comment>
<evidence type="ECO:0000256" key="15">
    <source>
        <dbReference type="SAM" id="MobiDB-lite"/>
    </source>
</evidence>
<proteinExistence type="inferred from homology"/>
<evidence type="ECO:0000256" key="9">
    <source>
        <dbReference type="ARBA" id="ARBA00023310"/>
    </source>
</evidence>
<evidence type="ECO:0000256" key="2">
    <source>
        <dbReference type="ARBA" id="ARBA00022448"/>
    </source>
</evidence>
<gene>
    <name evidence="13" type="primary">atpF</name>
    <name evidence="17" type="ORF">GGQ59_001266</name>
</gene>
<evidence type="ECO:0000256" key="8">
    <source>
        <dbReference type="ARBA" id="ARBA00023136"/>
    </source>
</evidence>
<dbReference type="GO" id="GO:0012505">
    <property type="term" value="C:endomembrane system"/>
    <property type="evidence" value="ECO:0007669"/>
    <property type="project" value="UniProtKB-SubCell"/>
</dbReference>
<evidence type="ECO:0000256" key="5">
    <source>
        <dbReference type="ARBA" id="ARBA00022781"/>
    </source>
</evidence>
<reference evidence="17 18" key="1">
    <citation type="submission" date="2020-08" db="EMBL/GenBank/DDBJ databases">
        <title>Genomic Encyclopedia of Type Strains, Phase IV (KMG-IV): sequencing the most valuable type-strain genomes for metagenomic binning, comparative biology and taxonomic classification.</title>
        <authorList>
            <person name="Goeker M."/>
        </authorList>
    </citation>
    <scope>NUCLEOTIDE SEQUENCE [LARGE SCALE GENOMIC DNA]</scope>
    <source>
        <strain evidence="17 18">DSM 102850</strain>
    </source>
</reference>
<keyword evidence="5 13" id="KW-0375">Hydrogen ion transport</keyword>
<keyword evidence="16" id="KW-0732">Signal</keyword>
<comment type="caution">
    <text evidence="17">The sequence shown here is derived from an EMBL/GenBank/DDBJ whole genome shotgun (WGS) entry which is preliminary data.</text>
</comment>
<dbReference type="CDD" id="cd06503">
    <property type="entry name" value="ATP-synt_Fo_b"/>
    <property type="match status" value="1"/>
</dbReference>
<evidence type="ECO:0000256" key="14">
    <source>
        <dbReference type="RuleBase" id="RU003848"/>
    </source>
</evidence>
<evidence type="ECO:0000313" key="18">
    <source>
        <dbReference type="Proteomes" id="UP000563524"/>
    </source>
</evidence>
<dbReference type="GO" id="GO:0046961">
    <property type="term" value="F:proton-transporting ATPase activity, rotational mechanism"/>
    <property type="evidence" value="ECO:0007669"/>
    <property type="project" value="TreeGrafter"/>
</dbReference>
<keyword evidence="2 13" id="KW-0813">Transport</keyword>
<dbReference type="RefSeq" id="WP_183816932.1">
    <property type="nucleotide sequence ID" value="NZ_JACHOB010000002.1"/>
</dbReference>
<sequence>MRALLASGASSLFLFGAAFAAEPVPGEQEGGLPQLDASTYASQIFWLLLTFGALYFVLSRIFLPRLGGVIEERRNRIADDYDQAAEFKRQAEEAQAGYEKALADAKARAASIAAETRASIDAEIAEMEEENDARLDAKIHAAEARIAETAERARDAVFQAARETTREIVSSLTGEAPSEADVDDALTTAREDIHARAA</sequence>
<evidence type="ECO:0000256" key="7">
    <source>
        <dbReference type="ARBA" id="ARBA00023065"/>
    </source>
</evidence>
<comment type="function">
    <text evidence="10 13">F(1)F(0) ATP synthase produces ATP from ADP in the presence of a proton or sodium gradient. F-type ATPases consist of two structural domains, F(1) containing the extramembraneous catalytic core and F(0) containing the membrane proton channel, linked together by a central stalk and a peripheral stalk. During catalysis, ATP synthesis in the catalytic domain of F(1) is coupled via a rotary mechanism of the central stalk subunits to proton translocation.</text>
</comment>
<evidence type="ECO:0000256" key="6">
    <source>
        <dbReference type="ARBA" id="ARBA00022989"/>
    </source>
</evidence>
<accession>A0A840I379</accession>
<keyword evidence="13" id="KW-1003">Cell membrane</keyword>
<feature type="signal peptide" evidence="16">
    <location>
        <begin position="1"/>
        <end position="20"/>
    </location>
</feature>
<keyword evidence="4 13" id="KW-0812">Transmembrane</keyword>
<feature type="region of interest" description="Disordered" evidence="15">
    <location>
        <begin position="168"/>
        <end position="198"/>
    </location>
</feature>
<comment type="subunit">
    <text evidence="13">F-type ATPases have 2 components, F(1) - the catalytic core - and F(0) - the membrane proton channel. F(1) has five subunits: alpha(3), beta(3), gamma(1), delta(1), epsilon(1). F(0) has three main subunits: a(1), b(2) and c(10-14). The alpha and beta chains form an alternating ring which encloses part of the gamma chain. F(1) is attached to F(0) by a central stalk formed by the gamma and epsilon chains, while a peripheral stalk is formed by the delta and b chains.</text>
</comment>
<keyword evidence="7 13" id="KW-0406">Ion transport</keyword>
<evidence type="ECO:0000256" key="4">
    <source>
        <dbReference type="ARBA" id="ARBA00022692"/>
    </source>
</evidence>
<evidence type="ECO:0000256" key="16">
    <source>
        <dbReference type="SAM" id="SignalP"/>
    </source>
</evidence>
<dbReference type="HAMAP" id="MF_01398">
    <property type="entry name" value="ATP_synth_b_bprime"/>
    <property type="match status" value="1"/>
</dbReference>
<dbReference type="Gene3D" id="6.10.250.1580">
    <property type="match status" value="1"/>
</dbReference>
<keyword evidence="18" id="KW-1185">Reference proteome</keyword>
<evidence type="ECO:0000256" key="1">
    <source>
        <dbReference type="ARBA" id="ARBA00005513"/>
    </source>
</evidence>
<dbReference type="AlphaFoldDB" id="A0A840I379"/>
<feature type="compositionally biased region" description="Basic and acidic residues" evidence="15">
    <location>
        <begin position="189"/>
        <end position="198"/>
    </location>
</feature>
<keyword evidence="9 13" id="KW-0066">ATP synthesis</keyword>
<dbReference type="GO" id="GO:0005886">
    <property type="term" value="C:plasma membrane"/>
    <property type="evidence" value="ECO:0007669"/>
    <property type="project" value="UniProtKB-SubCell"/>
</dbReference>
<evidence type="ECO:0000256" key="13">
    <source>
        <dbReference type="HAMAP-Rule" id="MF_01398"/>
    </source>
</evidence>
<protein>
    <recommendedName>
        <fullName evidence="13">ATP synthase subunit b</fullName>
    </recommendedName>
    <alternativeName>
        <fullName evidence="13">ATP synthase F(0) sector subunit b</fullName>
    </alternativeName>
    <alternativeName>
        <fullName evidence="13">ATPase subunit I</fullName>
    </alternativeName>
    <alternativeName>
        <fullName evidence="13">F-type ATPase subunit b</fullName>
        <shortName evidence="13">F-ATPase subunit b</shortName>
    </alternativeName>
</protein>
<comment type="function">
    <text evidence="11">Component of the F(0) channel, it forms part of the peripheral stalk, linking F(1) to F(0). The b'-subunit is a diverged and duplicated form of b found in plants and photosynthetic bacteria.</text>
</comment>
<dbReference type="PANTHER" id="PTHR33445:SF1">
    <property type="entry name" value="ATP SYNTHASE SUBUNIT B"/>
    <property type="match status" value="1"/>
</dbReference>
<dbReference type="PANTHER" id="PTHR33445">
    <property type="entry name" value="ATP SYNTHASE SUBUNIT B', CHLOROPLASTIC"/>
    <property type="match status" value="1"/>
</dbReference>
<dbReference type="EMBL" id="JACHOB010000002">
    <property type="protein sequence ID" value="MBB4658752.1"/>
    <property type="molecule type" value="Genomic_DNA"/>
</dbReference>
<evidence type="ECO:0000256" key="3">
    <source>
        <dbReference type="ARBA" id="ARBA00022547"/>
    </source>
</evidence>
<evidence type="ECO:0000256" key="12">
    <source>
        <dbReference type="ARBA" id="ARBA00037847"/>
    </source>
</evidence>
<name>A0A840I379_9PROT</name>
<evidence type="ECO:0000256" key="11">
    <source>
        <dbReference type="ARBA" id="ARBA00025614"/>
    </source>
</evidence>
<dbReference type="Proteomes" id="UP000563524">
    <property type="component" value="Unassembled WGS sequence"/>
</dbReference>
<keyword evidence="8 13" id="KW-0472">Membrane</keyword>
<evidence type="ECO:0000313" key="17">
    <source>
        <dbReference type="EMBL" id="MBB4658752.1"/>
    </source>
</evidence>
<dbReference type="GO" id="GO:0045259">
    <property type="term" value="C:proton-transporting ATP synthase complex"/>
    <property type="evidence" value="ECO:0007669"/>
    <property type="project" value="UniProtKB-KW"/>
</dbReference>
<dbReference type="InterPro" id="IPR050059">
    <property type="entry name" value="ATP_synthase_B_chain"/>
</dbReference>
<dbReference type="Pfam" id="PF00430">
    <property type="entry name" value="ATP-synt_B"/>
    <property type="match status" value="1"/>
</dbReference>